<dbReference type="InterPro" id="IPR007812">
    <property type="entry name" value="T2SS_protein-GspL"/>
</dbReference>
<evidence type="ECO:0000256" key="6">
    <source>
        <dbReference type="ARBA" id="ARBA00022692"/>
    </source>
</evidence>
<evidence type="ECO:0000256" key="7">
    <source>
        <dbReference type="ARBA" id="ARBA00022927"/>
    </source>
</evidence>
<name>D5CMB7_SIDLE</name>
<evidence type="ECO:0000256" key="3">
    <source>
        <dbReference type="ARBA" id="ARBA00022448"/>
    </source>
</evidence>
<dbReference type="EMBL" id="CP001965">
    <property type="protein sequence ID" value="ADE10731.1"/>
    <property type="molecule type" value="Genomic_DNA"/>
</dbReference>
<accession>D5CMB7</accession>
<evidence type="ECO:0000259" key="11">
    <source>
        <dbReference type="Pfam" id="PF12693"/>
    </source>
</evidence>
<keyword evidence="6" id="KW-0812">Transmembrane</keyword>
<dbReference type="GO" id="GO:0015627">
    <property type="term" value="C:type II protein secretion system complex"/>
    <property type="evidence" value="ECO:0007669"/>
    <property type="project" value="InterPro"/>
</dbReference>
<evidence type="ECO:0000256" key="8">
    <source>
        <dbReference type="ARBA" id="ARBA00022989"/>
    </source>
</evidence>
<proteinExistence type="inferred from homology"/>
<keyword evidence="9" id="KW-0472">Membrane</keyword>
<protein>
    <submittedName>
        <fullName evidence="12">General secretion pathway L</fullName>
    </submittedName>
</protein>
<comment type="similarity">
    <text evidence="2">Belongs to the GSP L family.</text>
</comment>
<evidence type="ECO:0000256" key="9">
    <source>
        <dbReference type="ARBA" id="ARBA00023136"/>
    </source>
</evidence>
<dbReference type="CDD" id="cd24017">
    <property type="entry name" value="ASKHA_T2SSL_N"/>
    <property type="match status" value="1"/>
</dbReference>
<reference evidence="12 13" key="1">
    <citation type="submission" date="2010-03" db="EMBL/GenBank/DDBJ databases">
        <title>Complete sequence of Sideroxydans lithotrophicus ES-1.</title>
        <authorList>
            <consortium name="US DOE Joint Genome Institute"/>
            <person name="Lucas S."/>
            <person name="Copeland A."/>
            <person name="Lapidus A."/>
            <person name="Cheng J.-F."/>
            <person name="Bruce D."/>
            <person name="Goodwin L."/>
            <person name="Pitluck S."/>
            <person name="Munk A.C."/>
            <person name="Detter J.C."/>
            <person name="Han C."/>
            <person name="Tapia R."/>
            <person name="Larimer F."/>
            <person name="Land M."/>
            <person name="Hauser L."/>
            <person name="Kyrpides N."/>
            <person name="Ivanova N."/>
            <person name="Emerson D."/>
            <person name="Woyke T."/>
        </authorList>
    </citation>
    <scope>NUCLEOTIDE SEQUENCE [LARGE SCALE GENOMIC DNA]</scope>
    <source>
        <strain evidence="12 13">ES-1</strain>
    </source>
</reference>
<dbReference type="InterPro" id="IPR024230">
    <property type="entry name" value="GspL_cyto_dom"/>
</dbReference>
<organism evidence="12 13">
    <name type="scientific">Sideroxydans lithotrophicus (strain ES-1)</name>
    <dbReference type="NCBI Taxonomy" id="580332"/>
    <lineage>
        <taxon>Bacteria</taxon>
        <taxon>Pseudomonadati</taxon>
        <taxon>Pseudomonadota</taxon>
        <taxon>Betaproteobacteria</taxon>
        <taxon>Nitrosomonadales</taxon>
        <taxon>Gallionellaceae</taxon>
        <taxon>Sideroxydans</taxon>
    </lineage>
</organism>
<keyword evidence="13" id="KW-1185">Reference proteome</keyword>
<dbReference type="Pfam" id="PF12693">
    <property type="entry name" value="GspL_C"/>
    <property type="match status" value="1"/>
</dbReference>
<dbReference type="PIRSF" id="PIRSF015761">
    <property type="entry name" value="Protein_L"/>
    <property type="match status" value="1"/>
</dbReference>
<dbReference type="InterPro" id="IPR025691">
    <property type="entry name" value="GspL_pp_dom"/>
</dbReference>
<dbReference type="Proteomes" id="UP000001625">
    <property type="component" value="Chromosome"/>
</dbReference>
<dbReference type="OrthoDB" id="8557903at2"/>
<evidence type="ECO:0000313" key="12">
    <source>
        <dbReference type="EMBL" id="ADE10731.1"/>
    </source>
</evidence>
<evidence type="ECO:0000256" key="1">
    <source>
        <dbReference type="ARBA" id="ARBA00004377"/>
    </source>
</evidence>
<dbReference type="Gene3D" id="3.30.420.380">
    <property type="match status" value="1"/>
</dbReference>
<dbReference type="AlphaFoldDB" id="D5CMB7"/>
<dbReference type="KEGG" id="slt:Slit_0491"/>
<dbReference type="GO" id="GO:0009276">
    <property type="term" value="C:Gram-negative-bacterium-type cell wall"/>
    <property type="evidence" value="ECO:0007669"/>
    <property type="project" value="InterPro"/>
</dbReference>
<feature type="domain" description="GspL periplasmic" evidence="11">
    <location>
        <begin position="245"/>
        <end position="379"/>
    </location>
</feature>
<dbReference type="HOGENOM" id="CLU_041016_2_0_4"/>
<keyword evidence="7" id="KW-0653">Protein transport</keyword>
<keyword evidence="3" id="KW-0813">Transport</keyword>
<comment type="subcellular location">
    <subcellularLocation>
        <location evidence="1">Cell inner membrane</location>
        <topology evidence="1">Single-pass membrane protein</topology>
    </subcellularLocation>
</comment>
<dbReference type="GO" id="GO:0005886">
    <property type="term" value="C:plasma membrane"/>
    <property type="evidence" value="ECO:0007669"/>
    <property type="project" value="UniProtKB-SubCell"/>
</dbReference>
<dbReference type="NCBIfam" id="TIGR01709">
    <property type="entry name" value="typeII_sec_gspL"/>
    <property type="match status" value="1"/>
</dbReference>
<evidence type="ECO:0000259" key="10">
    <source>
        <dbReference type="Pfam" id="PF05134"/>
    </source>
</evidence>
<dbReference type="SUPFAM" id="SSF53067">
    <property type="entry name" value="Actin-like ATPase domain"/>
    <property type="match status" value="1"/>
</dbReference>
<evidence type="ECO:0000256" key="5">
    <source>
        <dbReference type="ARBA" id="ARBA00022519"/>
    </source>
</evidence>
<keyword evidence="4" id="KW-1003">Cell membrane</keyword>
<evidence type="ECO:0000256" key="4">
    <source>
        <dbReference type="ARBA" id="ARBA00022475"/>
    </source>
</evidence>
<dbReference type="RefSeq" id="WP_013028630.1">
    <property type="nucleotide sequence ID" value="NC_013959.1"/>
</dbReference>
<dbReference type="Pfam" id="PF05134">
    <property type="entry name" value="T2SSL"/>
    <property type="match status" value="1"/>
</dbReference>
<evidence type="ECO:0000313" key="13">
    <source>
        <dbReference type="Proteomes" id="UP000001625"/>
    </source>
</evidence>
<gene>
    <name evidence="12" type="ordered locus">Slit_0491</name>
</gene>
<keyword evidence="8" id="KW-1133">Transmembrane helix</keyword>
<dbReference type="STRING" id="580332.Slit_0491"/>
<feature type="domain" description="GspL cytoplasmic actin-ATPase-like" evidence="10">
    <location>
        <begin position="34"/>
        <end position="164"/>
    </location>
</feature>
<dbReference type="GO" id="GO:0015628">
    <property type="term" value="P:protein secretion by the type II secretion system"/>
    <property type="evidence" value="ECO:0007669"/>
    <property type="project" value="InterPro"/>
</dbReference>
<dbReference type="eggNOG" id="COG3297">
    <property type="taxonomic scope" value="Bacteria"/>
</dbReference>
<dbReference type="InterPro" id="IPR043129">
    <property type="entry name" value="ATPase_NBD"/>
</dbReference>
<sequence length="402" mass="43616">MNLRIHLTAHWQDAASPCDWSVLDDTGNVRESGNGNLAAMPQCDDATVIVAADRVLATAAALPRIKRSKLETALPFALEDILIDDASEAHVTPGTKLPDGRSVLYAVNKDWLSRFLAASTAARIRVRRIVPEFCLLPTRTNEWSLAWDGAQGFLATADHLGGMLDSGSEVRAPAALQLRLQQGAPAALRLFALGSEIRQPDWGIKVPVIYEKQSFDWRKADIPADAPNLLWGKFAPPPRISELWPWLRPALMAALLLFGVEVAVSNVEWAMLAHEKRQLMNGMTETFRETFGADAVIVDAPLQMRRNVARLRHAAGVGDDADFSPLLEKLSGVLDAVPGSTLRTLRYGEGKLDIEMALASASALDTLLQRIAATGLTAQVLDKRDSGGVLNIQLRISTGGAQ</sequence>
<evidence type="ECO:0000256" key="2">
    <source>
        <dbReference type="ARBA" id="ARBA00005318"/>
    </source>
</evidence>
<keyword evidence="5" id="KW-0997">Cell inner membrane</keyword>